<evidence type="ECO:0000313" key="1">
    <source>
        <dbReference type="EMBL" id="GMF27648.1"/>
    </source>
</evidence>
<sequence>MPTPARVGAKICEITKTRRTNVNFEKLWQEAGPARFKDLHQAQPNSTPARLGPADIEFISSLVASAHAKYDRRTKDAGPFEIEVFVLAAKKPRNTMTDTRRATAPLGEIARAHWAISQARQPEGMDLSVPDTATFAQEQHLDAMRAEEATEVESVFEAISVRMNCNGLIQRVT</sequence>
<proteinExistence type="predicted"/>
<accession>A0A9W6U993</accession>
<evidence type="ECO:0000313" key="2">
    <source>
        <dbReference type="Proteomes" id="UP001165121"/>
    </source>
</evidence>
<dbReference type="AlphaFoldDB" id="A0A9W6U993"/>
<comment type="caution">
    <text evidence="1">The sequence shown here is derived from an EMBL/GenBank/DDBJ whole genome shotgun (WGS) entry which is preliminary data.</text>
</comment>
<dbReference type="Proteomes" id="UP001165121">
    <property type="component" value="Unassembled WGS sequence"/>
</dbReference>
<keyword evidence="2" id="KW-1185">Reference proteome</keyword>
<dbReference type="OrthoDB" id="118316at2759"/>
<dbReference type="EMBL" id="BSXT01000442">
    <property type="protein sequence ID" value="GMF27648.1"/>
    <property type="molecule type" value="Genomic_DNA"/>
</dbReference>
<organism evidence="1 2">
    <name type="scientific">Phytophthora fragariaefolia</name>
    <dbReference type="NCBI Taxonomy" id="1490495"/>
    <lineage>
        <taxon>Eukaryota</taxon>
        <taxon>Sar</taxon>
        <taxon>Stramenopiles</taxon>
        <taxon>Oomycota</taxon>
        <taxon>Peronosporomycetes</taxon>
        <taxon>Peronosporales</taxon>
        <taxon>Peronosporaceae</taxon>
        <taxon>Phytophthora</taxon>
    </lineage>
</organism>
<name>A0A9W6U993_9STRA</name>
<reference evidence="1" key="1">
    <citation type="submission" date="2023-04" db="EMBL/GenBank/DDBJ databases">
        <title>Phytophthora fragariaefolia NBRC 109709.</title>
        <authorList>
            <person name="Ichikawa N."/>
            <person name="Sato H."/>
            <person name="Tonouchi N."/>
        </authorList>
    </citation>
    <scope>NUCLEOTIDE SEQUENCE</scope>
    <source>
        <strain evidence="1">NBRC 109709</strain>
    </source>
</reference>
<gene>
    <name evidence="1" type="ORF">Pfra01_000554200</name>
</gene>
<protein>
    <submittedName>
        <fullName evidence="1">Unnamed protein product</fullName>
    </submittedName>
</protein>